<dbReference type="GO" id="GO:0015074">
    <property type="term" value="P:DNA integration"/>
    <property type="evidence" value="ECO:0007669"/>
    <property type="project" value="UniProtKB-KW"/>
</dbReference>
<evidence type="ECO:0000256" key="2">
    <source>
        <dbReference type="ARBA" id="ARBA00023125"/>
    </source>
</evidence>
<feature type="domain" description="Recombinase" evidence="8">
    <location>
        <begin position="194"/>
        <end position="313"/>
    </location>
</feature>
<dbReference type="SMART" id="SM00857">
    <property type="entry name" value="Resolvase"/>
    <property type="match status" value="1"/>
</dbReference>
<dbReference type="InterPro" id="IPR006118">
    <property type="entry name" value="Recombinase_CS"/>
</dbReference>
<dbReference type="PROSITE" id="PS51736">
    <property type="entry name" value="RECOMBINASES_3"/>
    <property type="match status" value="1"/>
</dbReference>
<dbReference type="STRING" id="1123357.SAMN02745244_00512"/>
<dbReference type="PANTHER" id="PTHR30461">
    <property type="entry name" value="DNA-INVERTASE FROM LAMBDOID PROPHAGE"/>
    <property type="match status" value="1"/>
</dbReference>
<feature type="active site" description="O-(5'-phospho-DNA)-serine intermediate" evidence="4 5">
    <location>
        <position position="44"/>
    </location>
</feature>
<evidence type="ECO:0000313" key="10">
    <source>
        <dbReference type="Proteomes" id="UP000184512"/>
    </source>
</evidence>
<dbReference type="InterPro" id="IPR038109">
    <property type="entry name" value="DNA_bind_recomb_sf"/>
</dbReference>
<dbReference type="PROSITE" id="PS51737">
    <property type="entry name" value="RECOMBINASE_DNA_BIND"/>
    <property type="match status" value="1"/>
</dbReference>
<dbReference type="Gene3D" id="3.90.1750.20">
    <property type="entry name" value="Putative Large Serine Recombinase, Chain B, Domain 2"/>
    <property type="match status" value="1"/>
</dbReference>
<dbReference type="PROSITE" id="PS00397">
    <property type="entry name" value="RECOMBINASES_1"/>
    <property type="match status" value="1"/>
</dbReference>
<feature type="domain" description="Resolvase/invertase-type recombinase catalytic" evidence="7">
    <location>
        <begin position="36"/>
        <end position="188"/>
    </location>
</feature>
<feature type="region of interest" description="Disordered" evidence="6">
    <location>
        <begin position="584"/>
        <end position="608"/>
    </location>
</feature>
<organism evidence="9 10">
    <name type="scientific">Tessaracoccus bendigoensis DSM 12906</name>
    <dbReference type="NCBI Taxonomy" id="1123357"/>
    <lineage>
        <taxon>Bacteria</taxon>
        <taxon>Bacillati</taxon>
        <taxon>Actinomycetota</taxon>
        <taxon>Actinomycetes</taxon>
        <taxon>Propionibacteriales</taxon>
        <taxon>Propionibacteriaceae</taxon>
        <taxon>Tessaracoccus</taxon>
    </lineage>
</organism>
<keyword evidence="10" id="KW-1185">Reference proteome</keyword>
<evidence type="ECO:0000256" key="1">
    <source>
        <dbReference type="ARBA" id="ARBA00022908"/>
    </source>
</evidence>
<evidence type="ECO:0000313" key="9">
    <source>
        <dbReference type="EMBL" id="SHI50937.1"/>
    </source>
</evidence>
<dbReference type="SUPFAM" id="SSF53041">
    <property type="entry name" value="Resolvase-like"/>
    <property type="match status" value="1"/>
</dbReference>
<dbReference type="InterPro" id="IPR006119">
    <property type="entry name" value="Resolv_N"/>
</dbReference>
<keyword evidence="3" id="KW-0233">DNA recombination</keyword>
<evidence type="ECO:0000256" key="5">
    <source>
        <dbReference type="PROSITE-ProRule" id="PRU10137"/>
    </source>
</evidence>
<dbReference type="OrthoDB" id="3217513at2"/>
<protein>
    <submittedName>
        <fullName evidence="9">Site-specific DNA recombinase</fullName>
    </submittedName>
</protein>
<proteinExistence type="predicted"/>
<evidence type="ECO:0000259" key="7">
    <source>
        <dbReference type="PROSITE" id="PS51736"/>
    </source>
</evidence>
<dbReference type="InterPro" id="IPR011109">
    <property type="entry name" value="DNA_bind_recombinase_dom"/>
</dbReference>
<dbReference type="PANTHER" id="PTHR30461:SF23">
    <property type="entry name" value="DNA RECOMBINASE-RELATED"/>
    <property type="match status" value="1"/>
</dbReference>
<dbReference type="Pfam" id="PF00239">
    <property type="entry name" value="Resolvase"/>
    <property type="match status" value="1"/>
</dbReference>
<name>A0A1M6BQF1_9ACTN</name>
<dbReference type="EMBL" id="FQZG01000007">
    <property type="protein sequence ID" value="SHI50937.1"/>
    <property type="molecule type" value="Genomic_DNA"/>
</dbReference>
<evidence type="ECO:0000256" key="4">
    <source>
        <dbReference type="PIRSR" id="PIRSR606118-50"/>
    </source>
</evidence>
<gene>
    <name evidence="9" type="ORF">SAMN02745244_00512</name>
</gene>
<dbReference type="InterPro" id="IPR036162">
    <property type="entry name" value="Resolvase-like_N_sf"/>
</dbReference>
<dbReference type="Proteomes" id="UP000184512">
    <property type="component" value="Unassembled WGS sequence"/>
</dbReference>
<evidence type="ECO:0000256" key="3">
    <source>
        <dbReference type="ARBA" id="ARBA00023172"/>
    </source>
</evidence>
<reference evidence="9 10" key="1">
    <citation type="submission" date="2016-11" db="EMBL/GenBank/DDBJ databases">
        <authorList>
            <person name="Jaros S."/>
            <person name="Januszkiewicz K."/>
            <person name="Wedrychowicz H."/>
        </authorList>
    </citation>
    <scope>NUCLEOTIDE SEQUENCE [LARGE SCALE GENOMIC DNA]</scope>
    <source>
        <strain evidence="9 10">DSM 12906</strain>
    </source>
</reference>
<evidence type="ECO:0000256" key="6">
    <source>
        <dbReference type="SAM" id="MobiDB-lite"/>
    </source>
</evidence>
<evidence type="ECO:0000259" key="8">
    <source>
        <dbReference type="PROSITE" id="PS51737"/>
    </source>
</evidence>
<dbReference type="GO" id="GO:0003677">
    <property type="term" value="F:DNA binding"/>
    <property type="evidence" value="ECO:0007669"/>
    <property type="project" value="UniProtKB-KW"/>
</dbReference>
<accession>A0A1M6BQF1</accession>
<sequence>MTLTDLPTSLDLGALRALVRGPKQTATPVGLGGKEPAISYLRVSTKDQATRNGLEEGLSIPAQREAADRKADQLGAVIVAEFIEPGESAKTARRKALQEMLDYIANNPVRYCIINKVDRLARNRLDDAIIHATLREAGVTLVSVTENIDETPSGMLMHGIMASIAEFYSLNLAQEVTKGLVQKASLGGTPNKAPIGYLNVRTIDAKGHEIRDIALDPERAELIRFAFTAYASGNWSLSTLARELETRGLNTRPTPSFPAKPVTTKLLHTILTNPYYQGIVTYREVTYPGTHEPLVTPETFDRVQTILRQNNVVGDKPQKYDHYLKGSIYCGCGKRLMYERPRNHQGIAYDYFTCTGRRLKRKTCQRSAILVHRVEDHITHAYQQQGVTSDEATRIKSVLGRVFDALAAASADERATLSAQKAKLEAEQVKLLQAHYADAIPIDLLKTEQDRIRASLHAINSRLDSLGTLYTNAKIGLDAILDILTDLGDLYAKAEPAERRMLNRALFTKITIDDAEHVTTEPVQTIATILATDTSPNNVRTLPHDEAGQGSNVTGYVDAMGHYGNRRPRVERLVSAWNQGSGGVAAPVGKPDDPFIGASAEPRRRTRTPLTEAEVDAMRTARGQGVSVNALARRFGVHRATVWAKTR</sequence>
<dbReference type="CDD" id="cd00338">
    <property type="entry name" value="Ser_Recombinase"/>
    <property type="match status" value="1"/>
</dbReference>
<dbReference type="GO" id="GO:0000150">
    <property type="term" value="F:DNA strand exchange activity"/>
    <property type="evidence" value="ECO:0007669"/>
    <property type="project" value="InterPro"/>
</dbReference>
<dbReference type="InterPro" id="IPR050639">
    <property type="entry name" value="SSR_resolvase"/>
</dbReference>
<dbReference type="AlphaFoldDB" id="A0A1M6BQF1"/>
<keyword evidence="1" id="KW-0229">DNA integration</keyword>
<dbReference type="Pfam" id="PF07508">
    <property type="entry name" value="Recombinase"/>
    <property type="match status" value="1"/>
</dbReference>
<dbReference type="RefSeq" id="WP_084189299.1">
    <property type="nucleotide sequence ID" value="NZ_FQZG01000007.1"/>
</dbReference>
<keyword evidence="2" id="KW-0238">DNA-binding</keyword>
<dbReference type="Gene3D" id="3.40.50.1390">
    <property type="entry name" value="Resolvase, N-terminal catalytic domain"/>
    <property type="match status" value="1"/>
</dbReference>